<evidence type="ECO:0000313" key="6">
    <source>
        <dbReference type="Proteomes" id="UP000321621"/>
    </source>
</evidence>
<comment type="similarity">
    <text evidence="1">Belongs to the aspartate/glutamate racemases family.</text>
</comment>
<organism evidence="3 5">
    <name type="scientific">Flagellimonas pelagia</name>
    <dbReference type="NCBI Taxonomy" id="2306998"/>
    <lineage>
        <taxon>Bacteria</taxon>
        <taxon>Pseudomonadati</taxon>
        <taxon>Bacteroidota</taxon>
        <taxon>Flavobacteriia</taxon>
        <taxon>Flavobacteriales</taxon>
        <taxon>Flavobacteriaceae</taxon>
        <taxon>Flagellimonas</taxon>
    </lineage>
</organism>
<gene>
    <name evidence="3" type="ORF">D2V05_10800</name>
    <name evidence="4" type="ORF">FQ017_10690</name>
</gene>
<dbReference type="InterPro" id="IPR015942">
    <property type="entry name" value="Asp/Glu/hydantoin_racemase"/>
</dbReference>
<evidence type="ECO:0000313" key="3">
    <source>
        <dbReference type="EMBL" id="RIV43978.1"/>
    </source>
</evidence>
<keyword evidence="6" id="KW-1185">Reference proteome</keyword>
<evidence type="ECO:0000313" key="4">
    <source>
        <dbReference type="EMBL" id="TXJ93883.1"/>
    </source>
</evidence>
<protein>
    <submittedName>
        <fullName evidence="3">Aspartate/glutamate racemase family protein</fullName>
    </submittedName>
</protein>
<dbReference type="EMBL" id="QXFI01000026">
    <property type="protein sequence ID" value="RIV43978.1"/>
    <property type="molecule type" value="Genomic_DNA"/>
</dbReference>
<dbReference type="PANTHER" id="PTHR21198">
    <property type="entry name" value="GLUTAMATE RACEMASE"/>
    <property type="match status" value="1"/>
</dbReference>
<comment type="caution">
    <text evidence="3">The sequence shown here is derived from an EMBL/GenBank/DDBJ whole genome shotgun (WGS) entry which is preliminary data.</text>
</comment>
<dbReference type="PANTHER" id="PTHR21198:SF7">
    <property type="entry name" value="ASPARTATE-GLUTAMATE RACEMASE FAMILY"/>
    <property type="match status" value="1"/>
</dbReference>
<keyword evidence="2" id="KW-0413">Isomerase</keyword>
<evidence type="ECO:0000256" key="2">
    <source>
        <dbReference type="ARBA" id="ARBA00023235"/>
    </source>
</evidence>
<dbReference type="SUPFAM" id="SSF53681">
    <property type="entry name" value="Aspartate/glutamate racemase"/>
    <property type="match status" value="2"/>
</dbReference>
<dbReference type="RefSeq" id="WP_119647603.1">
    <property type="nucleotide sequence ID" value="NZ_QXFI01000026.1"/>
</dbReference>
<proteinExistence type="inferred from homology"/>
<dbReference type="GO" id="GO:0047661">
    <property type="term" value="F:amino-acid racemase activity"/>
    <property type="evidence" value="ECO:0007669"/>
    <property type="project" value="InterPro"/>
</dbReference>
<evidence type="ECO:0000313" key="5">
    <source>
        <dbReference type="Proteomes" id="UP000266691"/>
    </source>
</evidence>
<dbReference type="AlphaFoldDB" id="A0A3A1NFV2"/>
<dbReference type="InterPro" id="IPR004380">
    <property type="entry name" value="Asp_race"/>
</dbReference>
<accession>A0A3A1NFV2</accession>
<dbReference type="NCBIfam" id="TIGR00035">
    <property type="entry name" value="asp_race"/>
    <property type="match status" value="1"/>
</dbReference>
<dbReference type="Pfam" id="PF01177">
    <property type="entry name" value="Asp_Glu_race"/>
    <property type="match status" value="1"/>
</dbReference>
<dbReference type="InterPro" id="IPR001920">
    <property type="entry name" value="Asp/Glu_race"/>
</dbReference>
<reference evidence="4 6" key="2">
    <citation type="submission" date="2019-07" db="EMBL/GenBank/DDBJ databases">
        <title>Draft genome of two Muricauda strains isolated from deep sea.</title>
        <authorList>
            <person name="Sun C."/>
        </authorList>
    </citation>
    <scope>NUCLEOTIDE SEQUENCE [LARGE SCALE GENOMIC DNA]</scope>
    <source>
        <strain evidence="4 6">72</strain>
    </source>
</reference>
<reference evidence="3 5" key="1">
    <citation type="submission" date="2018-08" db="EMBL/GenBank/DDBJ databases">
        <title>Proposal of Muricauda 72 sp.nov. and Muricauda NH166 sp.nov., isolated from seawater.</title>
        <authorList>
            <person name="Cheng H."/>
            <person name="Wu Y.-H."/>
            <person name="Guo L.-L."/>
            <person name="Xu X.-W."/>
        </authorList>
    </citation>
    <scope>NUCLEOTIDE SEQUENCE [LARGE SCALE GENOMIC DNA]</scope>
    <source>
        <strain evidence="3 5">72</strain>
    </source>
</reference>
<dbReference type="OrthoDB" id="9803739at2"/>
<dbReference type="EMBL" id="VNWK01000026">
    <property type="protein sequence ID" value="TXJ93883.1"/>
    <property type="molecule type" value="Genomic_DNA"/>
</dbReference>
<sequence length="230" mass="25507">MKTIGMIGGMSWESSKIYYQHLNEMTREELGGSHSSKCMLSSVDFDEIERYSFSGDWDKIGQLMATEAKKLETAGSDLVLLCTNTIHLVSNYITEAINIPFLHIANATGEAIQEKGMKRVALLGTKFTMEEDFYTKILEEDFGLEVLIPNAVDRESLQSIIYNELVKGVFKDTSKQVCLDIIKKMKAEGTEGAILGCTELPLLTPANEAALPTFDTTKIHARKAIELALS</sequence>
<name>A0A3A1NFV2_9FLAO</name>
<dbReference type="Gene3D" id="3.40.50.1860">
    <property type="match status" value="2"/>
</dbReference>
<dbReference type="Proteomes" id="UP000266691">
    <property type="component" value="Unassembled WGS sequence"/>
</dbReference>
<evidence type="ECO:0000256" key="1">
    <source>
        <dbReference type="ARBA" id="ARBA00007847"/>
    </source>
</evidence>
<dbReference type="Proteomes" id="UP000321621">
    <property type="component" value="Unassembled WGS sequence"/>
</dbReference>